<evidence type="ECO:0000313" key="10">
    <source>
        <dbReference type="EMBL" id="GLS89430.1"/>
    </source>
</evidence>
<dbReference type="InterPro" id="IPR038297">
    <property type="entry name" value="CcmH/CycL/NrfF/Ccl2_sf"/>
</dbReference>
<comment type="function">
    <text evidence="7">Possible subunit of a heme lyase.</text>
</comment>
<comment type="caution">
    <text evidence="10">The sequence shown here is derived from an EMBL/GenBank/DDBJ whole genome shotgun (WGS) entry which is preliminary data.</text>
</comment>
<feature type="transmembrane region" description="Helical" evidence="7">
    <location>
        <begin position="105"/>
        <end position="123"/>
    </location>
</feature>
<reference evidence="11" key="1">
    <citation type="journal article" date="2019" name="Int. J. Syst. Evol. Microbiol.">
        <title>The Global Catalogue of Microorganisms (GCM) 10K type strain sequencing project: providing services to taxonomists for standard genome sequencing and annotation.</title>
        <authorList>
            <consortium name="The Broad Institute Genomics Platform"/>
            <consortium name="The Broad Institute Genome Sequencing Center for Infectious Disease"/>
            <person name="Wu L."/>
            <person name="Ma J."/>
        </authorList>
    </citation>
    <scope>NUCLEOTIDE SEQUENCE [LARGE SCALE GENOMIC DNA]</scope>
    <source>
        <strain evidence="11">NBRC 103166</strain>
    </source>
</reference>
<feature type="region of interest" description="Disordered" evidence="8">
    <location>
        <begin position="130"/>
        <end position="153"/>
    </location>
</feature>
<evidence type="ECO:0000256" key="5">
    <source>
        <dbReference type="ARBA" id="ARBA00022748"/>
    </source>
</evidence>
<keyword evidence="7" id="KW-0472">Membrane</keyword>
<keyword evidence="7" id="KW-1133">Transmembrane helix</keyword>
<dbReference type="InterPro" id="IPR005616">
    <property type="entry name" value="CcmH/CycL/Ccl2/NrfF_N"/>
</dbReference>
<feature type="domain" description="CcmH/CycL/Ccl2/NrfF N-terminal" evidence="9">
    <location>
        <begin position="10"/>
        <end position="148"/>
    </location>
</feature>
<sequence length="153" mass="17722">MRKLIVAFFLLFSAFTPAIASAIDTFEFDNVKQEQTFHDLTKVLRCPKCQNQNISDSNAELAKDLRNKTYELVKEGKTEDEVVDYMVARFGNFVRYDPPMTPATIFLWLGPLLFIIFGFLVLYKQAKNKSKKEDQLDSEETNRLQKILKQGDK</sequence>
<accession>A0ABQ6DWR2</accession>
<evidence type="ECO:0000256" key="4">
    <source>
        <dbReference type="ARBA" id="ARBA00022729"/>
    </source>
</evidence>
<proteinExistence type="inferred from homology"/>
<keyword evidence="3 7" id="KW-0479">Metal-binding</keyword>
<dbReference type="InterPro" id="IPR051263">
    <property type="entry name" value="C-type_cytochrome_biogenesis"/>
</dbReference>
<evidence type="ECO:0000313" key="11">
    <source>
        <dbReference type="Proteomes" id="UP001157353"/>
    </source>
</evidence>
<keyword evidence="2 7" id="KW-0349">Heme</keyword>
<evidence type="ECO:0000256" key="3">
    <source>
        <dbReference type="ARBA" id="ARBA00022723"/>
    </source>
</evidence>
<keyword evidence="11" id="KW-1185">Reference proteome</keyword>
<organism evidence="10 11">
    <name type="scientific">Psychromonas marina</name>
    <dbReference type="NCBI Taxonomy" id="88364"/>
    <lineage>
        <taxon>Bacteria</taxon>
        <taxon>Pseudomonadati</taxon>
        <taxon>Pseudomonadota</taxon>
        <taxon>Gammaproteobacteria</taxon>
        <taxon>Alteromonadales</taxon>
        <taxon>Psychromonadaceae</taxon>
        <taxon>Psychromonas</taxon>
    </lineage>
</organism>
<evidence type="ECO:0000256" key="7">
    <source>
        <dbReference type="RuleBase" id="RU364112"/>
    </source>
</evidence>
<evidence type="ECO:0000259" key="9">
    <source>
        <dbReference type="Pfam" id="PF03918"/>
    </source>
</evidence>
<evidence type="ECO:0000256" key="8">
    <source>
        <dbReference type="SAM" id="MobiDB-lite"/>
    </source>
</evidence>
<keyword evidence="7" id="KW-0812">Transmembrane</keyword>
<dbReference type="Proteomes" id="UP001157353">
    <property type="component" value="Unassembled WGS sequence"/>
</dbReference>
<keyword evidence="5" id="KW-0201">Cytochrome c-type biogenesis</keyword>
<dbReference type="Pfam" id="PF03918">
    <property type="entry name" value="CcmH"/>
    <property type="match status" value="1"/>
</dbReference>
<feature type="chain" id="PRO_5045013042" description="Cytochrome c-type biogenesis protein" evidence="7">
    <location>
        <begin position="23"/>
        <end position="153"/>
    </location>
</feature>
<protein>
    <recommendedName>
        <fullName evidence="7">Cytochrome c-type biogenesis protein</fullName>
    </recommendedName>
</protein>
<keyword evidence="6 7" id="KW-0408">Iron</keyword>
<dbReference type="PANTHER" id="PTHR47870:SF1">
    <property type="entry name" value="CYTOCHROME C-TYPE BIOGENESIS PROTEIN CCMH"/>
    <property type="match status" value="1"/>
</dbReference>
<feature type="signal peptide" evidence="7">
    <location>
        <begin position="1"/>
        <end position="22"/>
    </location>
</feature>
<evidence type="ECO:0000256" key="1">
    <source>
        <dbReference type="ARBA" id="ARBA00010342"/>
    </source>
</evidence>
<keyword evidence="4 7" id="KW-0732">Signal</keyword>
<name>A0ABQ6DWR2_9GAMM</name>
<dbReference type="PANTHER" id="PTHR47870">
    <property type="entry name" value="CYTOCHROME C-TYPE BIOGENESIS PROTEIN CCMH"/>
    <property type="match status" value="1"/>
</dbReference>
<comment type="similarity">
    <text evidence="1 7">Belongs to the CcmH/CycL/Ccl2/NrfF family.</text>
</comment>
<dbReference type="CDD" id="cd16378">
    <property type="entry name" value="CcmH_N"/>
    <property type="match status" value="1"/>
</dbReference>
<dbReference type="EMBL" id="BSPQ01000001">
    <property type="protein sequence ID" value="GLS89430.1"/>
    <property type="molecule type" value="Genomic_DNA"/>
</dbReference>
<dbReference type="RefSeq" id="WP_284202548.1">
    <property type="nucleotide sequence ID" value="NZ_BSPQ01000001.1"/>
</dbReference>
<dbReference type="Gene3D" id="1.10.8.640">
    <property type="entry name" value="Cytochrome C biogenesis protein"/>
    <property type="match status" value="1"/>
</dbReference>
<feature type="compositionally biased region" description="Basic and acidic residues" evidence="8">
    <location>
        <begin position="131"/>
        <end position="153"/>
    </location>
</feature>
<evidence type="ECO:0000256" key="6">
    <source>
        <dbReference type="ARBA" id="ARBA00023004"/>
    </source>
</evidence>
<evidence type="ECO:0000256" key="2">
    <source>
        <dbReference type="ARBA" id="ARBA00022617"/>
    </source>
</evidence>
<gene>
    <name evidence="10" type="ORF">GCM10007916_04970</name>
</gene>